<feature type="transmembrane region" description="Helical" evidence="1">
    <location>
        <begin position="91"/>
        <end position="112"/>
    </location>
</feature>
<dbReference type="GO" id="GO:0016747">
    <property type="term" value="F:acyltransferase activity, transferring groups other than amino-acyl groups"/>
    <property type="evidence" value="ECO:0007669"/>
    <property type="project" value="InterPro"/>
</dbReference>
<proteinExistence type="predicted"/>
<dbReference type="RefSeq" id="WP_244052456.1">
    <property type="nucleotide sequence ID" value="NZ_BQNJ01000001.1"/>
</dbReference>
<dbReference type="Proteomes" id="UP001055091">
    <property type="component" value="Unassembled WGS sequence"/>
</dbReference>
<evidence type="ECO:0000259" key="2">
    <source>
        <dbReference type="Pfam" id="PF01757"/>
    </source>
</evidence>
<protein>
    <recommendedName>
        <fullName evidence="2">Acyltransferase 3 domain-containing protein</fullName>
    </recommendedName>
</protein>
<keyword evidence="1" id="KW-1133">Transmembrane helix</keyword>
<feature type="transmembrane region" description="Helical" evidence="1">
    <location>
        <begin position="285"/>
        <end position="303"/>
    </location>
</feature>
<dbReference type="InterPro" id="IPR002656">
    <property type="entry name" value="Acyl_transf_3_dom"/>
</dbReference>
<feature type="domain" description="Acyltransferase 3" evidence="2">
    <location>
        <begin position="8"/>
        <end position="336"/>
    </location>
</feature>
<name>A0AA37JIH0_9FIRM</name>
<keyword evidence="1" id="KW-0472">Membrane</keyword>
<gene>
    <name evidence="3" type="ORF">CE91St55_10210</name>
</gene>
<feature type="transmembrane region" description="Helical" evidence="1">
    <location>
        <begin position="173"/>
        <end position="190"/>
    </location>
</feature>
<feature type="transmembrane region" description="Helical" evidence="1">
    <location>
        <begin position="143"/>
        <end position="161"/>
    </location>
</feature>
<evidence type="ECO:0000313" key="4">
    <source>
        <dbReference type="Proteomes" id="UP001055091"/>
    </source>
</evidence>
<evidence type="ECO:0000313" key="3">
    <source>
        <dbReference type="EMBL" id="GKG99039.1"/>
    </source>
</evidence>
<reference evidence="3" key="1">
    <citation type="submission" date="2022-01" db="EMBL/GenBank/DDBJ databases">
        <title>Novel bile acid biosynthetic pathways are enriched in the microbiome of centenarians.</title>
        <authorList>
            <person name="Sato Y."/>
            <person name="Atarashi K."/>
            <person name="Plichta R.D."/>
            <person name="Arai Y."/>
            <person name="Sasajima S."/>
            <person name="Kearney M.S."/>
            <person name="Suda W."/>
            <person name="Takeshita K."/>
            <person name="Sasaki T."/>
            <person name="Okamoto S."/>
            <person name="Skelly N.A."/>
            <person name="Okamura Y."/>
            <person name="Vlamakis H."/>
            <person name="Li Y."/>
            <person name="Tanoue T."/>
            <person name="Takei H."/>
            <person name="Nittono H."/>
            <person name="Narushima S."/>
            <person name="Irie J."/>
            <person name="Itoh H."/>
            <person name="Moriya K."/>
            <person name="Sugiura Y."/>
            <person name="Suematsu M."/>
            <person name="Moritoki N."/>
            <person name="Shibata S."/>
            <person name="Littman R.D."/>
            <person name="Fischbach A.M."/>
            <person name="Uwamino Y."/>
            <person name="Inoue T."/>
            <person name="Honda A."/>
            <person name="Hattori M."/>
            <person name="Murai T."/>
            <person name="Xavier J.R."/>
            <person name="Hirose N."/>
            <person name="Honda K."/>
        </authorList>
    </citation>
    <scope>NUCLEOTIDE SEQUENCE</scope>
    <source>
        <strain evidence="3">CE91-St55</strain>
    </source>
</reference>
<feature type="transmembrane region" description="Helical" evidence="1">
    <location>
        <begin position="50"/>
        <end position="71"/>
    </location>
</feature>
<dbReference type="Pfam" id="PF01757">
    <property type="entry name" value="Acyl_transf_3"/>
    <property type="match status" value="1"/>
</dbReference>
<sequence>MKEKERYAFLDILRCLALIMILYDHLGPFYAPEWTIAQITDTILFIPLHIIQYSGALGVSLFFAISGFLAAKNADDEKLIIKKLPYKILKLYIPLLISFITFYIYQRIISFIQPGFCYWKQFTGRQWFFGGTLLGYFEGAGDLINGSTWFLVPTFYFYLISTIFAKYIKRRPFVGLLSMESTIFVLYLLDISNFKVIINACSLLWYLTIPVGGMIIYFIWKRQLKINEAFIVIIVNYLVMIFGIYRYSQNYITPDSYGISIIYAFFILICGIAFNHIYQPKGNKLISKLATLSYYIYLVHTPYGSHLMGILRPHVPYTIVFLCCVIFAFLVAVIHYHLCNKILILLKIL</sequence>
<feature type="transmembrane region" description="Helical" evidence="1">
    <location>
        <begin position="315"/>
        <end position="338"/>
    </location>
</feature>
<keyword evidence="1" id="KW-0812">Transmembrane</keyword>
<organism evidence="3 4">
    <name type="scientific">Hungatella hathewayi</name>
    <dbReference type="NCBI Taxonomy" id="154046"/>
    <lineage>
        <taxon>Bacteria</taxon>
        <taxon>Bacillati</taxon>
        <taxon>Bacillota</taxon>
        <taxon>Clostridia</taxon>
        <taxon>Lachnospirales</taxon>
        <taxon>Lachnospiraceae</taxon>
        <taxon>Hungatella</taxon>
    </lineage>
</organism>
<dbReference type="AlphaFoldDB" id="A0AA37JIH0"/>
<feature type="transmembrane region" description="Helical" evidence="1">
    <location>
        <begin position="12"/>
        <end position="30"/>
    </location>
</feature>
<evidence type="ECO:0000256" key="1">
    <source>
        <dbReference type="SAM" id="Phobius"/>
    </source>
</evidence>
<feature type="transmembrane region" description="Helical" evidence="1">
    <location>
        <begin position="196"/>
        <end position="219"/>
    </location>
</feature>
<accession>A0AA37JIH0</accession>
<dbReference type="EMBL" id="BQNJ01000001">
    <property type="protein sequence ID" value="GKG99039.1"/>
    <property type="molecule type" value="Genomic_DNA"/>
</dbReference>
<feature type="transmembrane region" description="Helical" evidence="1">
    <location>
        <begin position="226"/>
        <end position="245"/>
    </location>
</feature>
<feature type="transmembrane region" description="Helical" evidence="1">
    <location>
        <begin position="257"/>
        <end position="278"/>
    </location>
</feature>
<comment type="caution">
    <text evidence="3">The sequence shown here is derived from an EMBL/GenBank/DDBJ whole genome shotgun (WGS) entry which is preliminary data.</text>
</comment>